<accession>M1NQM0</accession>
<proteinExistence type="predicted"/>
<evidence type="ECO:0000313" key="1">
    <source>
        <dbReference type="EMBL" id="AGF71812.1"/>
    </source>
</evidence>
<dbReference type="KEGG" id="chn:A605_04005"/>
<evidence type="ECO:0008006" key="3">
    <source>
        <dbReference type="Google" id="ProtNLM"/>
    </source>
</evidence>
<sequence>MLTTDAIAGTNIVTAAYSGSIGTEEMEHLRSTVQQVIDREGSVRLLTEFGDIEPGRIEPKAWIEDLRMTGILGDIEKMAVVAGAAWLQKWTELAGGLIPGEVETFDAGQRDEARDWLRS</sequence>
<dbReference type="InterPro" id="IPR021866">
    <property type="entry name" value="SpoIIAA-like"/>
</dbReference>
<reference evidence="1 2" key="1">
    <citation type="journal article" date="2012" name="Stand. Genomic Sci.">
        <title>Genome sequence of the halotolerant bacterium Corynebacterium halotolerans type strain YIM 70093(T) (= DSM 44683(T)).</title>
        <authorList>
            <person name="Ruckert C."/>
            <person name="Albersmeier A."/>
            <person name="Al-Dilaimi A."/>
            <person name="Niehaus K."/>
            <person name="Szczepanowski R."/>
            <person name="Kalinowski J."/>
        </authorList>
    </citation>
    <scope>NUCLEOTIDE SEQUENCE [LARGE SCALE GENOMIC DNA]</scope>
    <source>
        <strain evidence="1">YIM 70093</strain>
    </source>
</reference>
<name>M1NQM0_9CORY</name>
<dbReference type="EMBL" id="CP003697">
    <property type="protein sequence ID" value="AGF71812.1"/>
    <property type="molecule type" value="Genomic_DNA"/>
</dbReference>
<dbReference type="HOGENOM" id="CLU_137390_0_1_11"/>
<dbReference type="RefSeq" id="WP_015400231.1">
    <property type="nucleotide sequence ID" value="NC_020302.1"/>
</dbReference>
<dbReference type="SUPFAM" id="SSF52091">
    <property type="entry name" value="SpoIIaa-like"/>
    <property type="match status" value="1"/>
</dbReference>
<dbReference type="Gene3D" id="3.40.50.10600">
    <property type="entry name" value="SpoIIaa-like domains"/>
    <property type="match status" value="1"/>
</dbReference>
<dbReference type="Pfam" id="PF11964">
    <property type="entry name" value="SpoIIAA-like"/>
    <property type="match status" value="1"/>
</dbReference>
<protein>
    <recommendedName>
        <fullName evidence="3">STAS/SEC14 domain-containing protein</fullName>
    </recommendedName>
</protein>
<dbReference type="Proteomes" id="UP000011723">
    <property type="component" value="Chromosome"/>
</dbReference>
<dbReference type="PATRIC" id="fig|1121362.3.peg.805"/>
<gene>
    <name evidence="1" type="ORF">A605_04005</name>
</gene>
<organism evidence="1 2">
    <name type="scientific">Corynebacterium halotolerans YIM 70093 = DSM 44683</name>
    <dbReference type="NCBI Taxonomy" id="1121362"/>
    <lineage>
        <taxon>Bacteria</taxon>
        <taxon>Bacillati</taxon>
        <taxon>Actinomycetota</taxon>
        <taxon>Actinomycetes</taxon>
        <taxon>Mycobacteriales</taxon>
        <taxon>Corynebacteriaceae</taxon>
        <taxon>Corynebacterium</taxon>
    </lineage>
</organism>
<dbReference type="InterPro" id="IPR036513">
    <property type="entry name" value="STAS_dom_sf"/>
</dbReference>
<evidence type="ECO:0000313" key="2">
    <source>
        <dbReference type="Proteomes" id="UP000011723"/>
    </source>
</evidence>
<dbReference type="InterPro" id="IPR038396">
    <property type="entry name" value="SpoIIAA-like_sf"/>
</dbReference>
<dbReference type="AlphaFoldDB" id="M1NQM0"/>
<keyword evidence="2" id="KW-1185">Reference proteome</keyword>